<name>A0A1T5ASB9_9SPHI</name>
<feature type="compositionally biased region" description="Polar residues" evidence="1">
    <location>
        <begin position="35"/>
        <end position="47"/>
    </location>
</feature>
<keyword evidence="3" id="KW-1185">Reference proteome</keyword>
<evidence type="ECO:0000256" key="1">
    <source>
        <dbReference type="SAM" id="MobiDB-lite"/>
    </source>
</evidence>
<dbReference type="STRING" id="1513896.SAMN05660841_00116"/>
<accession>A0A1T5ASB9</accession>
<dbReference type="OrthoDB" id="709743at2"/>
<organism evidence="2 3">
    <name type="scientific">Sphingobacterium nematocida</name>
    <dbReference type="NCBI Taxonomy" id="1513896"/>
    <lineage>
        <taxon>Bacteria</taxon>
        <taxon>Pseudomonadati</taxon>
        <taxon>Bacteroidota</taxon>
        <taxon>Sphingobacteriia</taxon>
        <taxon>Sphingobacteriales</taxon>
        <taxon>Sphingobacteriaceae</taxon>
        <taxon>Sphingobacterium</taxon>
    </lineage>
</organism>
<protein>
    <submittedName>
        <fullName evidence="2">Uncharacterized protein</fullName>
    </submittedName>
</protein>
<feature type="region of interest" description="Disordered" evidence="1">
    <location>
        <begin position="21"/>
        <end position="147"/>
    </location>
</feature>
<dbReference type="Proteomes" id="UP000190150">
    <property type="component" value="Unassembled WGS sequence"/>
</dbReference>
<sequence>MKEQANEAAVRPGLIVAISLVGHNPGMPGEDDAPYSSQKTEESTGQSPDRDGVENLPPEQPDVYPLERDTPDVDEVEENKPTEQPEIDSIEAPVPDIDEIEPDTDREIDTDYIDDDEDMNEEQDNIDRDPTIQPGTDPMKEDNSQII</sequence>
<dbReference type="EMBL" id="FUZF01000001">
    <property type="protein sequence ID" value="SKB37727.1"/>
    <property type="molecule type" value="Genomic_DNA"/>
</dbReference>
<reference evidence="3" key="1">
    <citation type="submission" date="2017-02" db="EMBL/GenBank/DDBJ databases">
        <authorList>
            <person name="Varghese N."/>
            <person name="Submissions S."/>
        </authorList>
    </citation>
    <scope>NUCLEOTIDE SEQUENCE [LARGE SCALE GENOMIC DNA]</scope>
    <source>
        <strain evidence="3">DSM 24091</strain>
    </source>
</reference>
<gene>
    <name evidence="2" type="ORF">SAMN05660841_00116</name>
</gene>
<proteinExistence type="predicted"/>
<evidence type="ECO:0000313" key="2">
    <source>
        <dbReference type="EMBL" id="SKB37727.1"/>
    </source>
</evidence>
<feature type="compositionally biased region" description="Acidic residues" evidence="1">
    <location>
        <begin position="110"/>
        <end position="124"/>
    </location>
</feature>
<feature type="compositionally biased region" description="Basic and acidic residues" evidence="1">
    <location>
        <begin position="138"/>
        <end position="147"/>
    </location>
</feature>
<evidence type="ECO:0000313" key="3">
    <source>
        <dbReference type="Proteomes" id="UP000190150"/>
    </source>
</evidence>
<dbReference type="AlphaFoldDB" id="A0A1T5ASB9"/>
<dbReference type="RefSeq" id="WP_079640478.1">
    <property type="nucleotide sequence ID" value="NZ_FUZF01000001.1"/>
</dbReference>